<dbReference type="Gene3D" id="3.40.630.30">
    <property type="match status" value="1"/>
</dbReference>
<gene>
    <name evidence="3" type="ORF">PCOR1329_LOCUS17152</name>
</gene>
<accession>A0ABN9R495</accession>
<name>A0ABN9R495_9DINO</name>
<dbReference type="Proteomes" id="UP001189429">
    <property type="component" value="Unassembled WGS sequence"/>
</dbReference>
<dbReference type="SUPFAM" id="SSF55729">
    <property type="entry name" value="Acyl-CoA N-acyltransferases (Nat)"/>
    <property type="match status" value="1"/>
</dbReference>
<dbReference type="InterPro" id="IPR000182">
    <property type="entry name" value="GNAT_dom"/>
</dbReference>
<protein>
    <recommendedName>
        <fullName evidence="2">N-acetyltransferase domain-containing protein</fullName>
    </recommendedName>
</protein>
<feature type="compositionally biased region" description="Low complexity" evidence="1">
    <location>
        <begin position="344"/>
        <end position="355"/>
    </location>
</feature>
<dbReference type="PROSITE" id="PS51186">
    <property type="entry name" value="GNAT"/>
    <property type="match status" value="1"/>
</dbReference>
<feature type="compositionally biased region" description="Low complexity" evidence="1">
    <location>
        <begin position="364"/>
        <end position="381"/>
    </location>
</feature>
<feature type="region of interest" description="Disordered" evidence="1">
    <location>
        <begin position="275"/>
        <end position="381"/>
    </location>
</feature>
<dbReference type="Pfam" id="PF00583">
    <property type="entry name" value="Acetyltransf_1"/>
    <property type="match status" value="1"/>
</dbReference>
<evidence type="ECO:0000256" key="1">
    <source>
        <dbReference type="SAM" id="MobiDB-lite"/>
    </source>
</evidence>
<dbReference type="EMBL" id="CAUYUJ010005302">
    <property type="protein sequence ID" value="CAK0813130.1"/>
    <property type="molecule type" value="Genomic_DNA"/>
</dbReference>
<proteinExistence type="predicted"/>
<comment type="caution">
    <text evidence="3">The sequence shown here is derived from an EMBL/GenBank/DDBJ whole genome shotgun (WGS) entry which is preliminary data.</text>
</comment>
<evidence type="ECO:0000313" key="3">
    <source>
        <dbReference type="EMBL" id="CAK0813130.1"/>
    </source>
</evidence>
<keyword evidence="4" id="KW-1185">Reference proteome</keyword>
<evidence type="ECO:0000259" key="2">
    <source>
        <dbReference type="PROSITE" id="PS51186"/>
    </source>
</evidence>
<feature type="domain" description="N-acetyltransferase" evidence="2">
    <location>
        <begin position="31"/>
        <end position="179"/>
    </location>
</feature>
<organism evidence="3 4">
    <name type="scientific">Prorocentrum cordatum</name>
    <dbReference type="NCBI Taxonomy" id="2364126"/>
    <lineage>
        <taxon>Eukaryota</taxon>
        <taxon>Sar</taxon>
        <taxon>Alveolata</taxon>
        <taxon>Dinophyceae</taxon>
        <taxon>Prorocentrales</taxon>
        <taxon>Prorocentraceae</taxon>
        <taxon>Prorocentrum</taxon>
    </lineage>
</organism>
<dbReference type="CDD" id="cd04301">
    <property type="entry name" value="NAT_SF"/>
    <property type="match status" value="1"/>
</dbReference>
<feature type="compositionally biased region" description="Basic and acidic residues" evidence="1">
    <location>
        <begin position="284"/>
        <end position="295"/>
    </location>
</feature>
<evidence type="ECO:0000313" key="4">
    <source>
        <dbReference type="Proteomes" id="UP001189429"/>
    </source>
</evidence>
<reference evidence="3" key="1">
    <citation type="submission" date="2023-10" db="EMBL/GenBank/DDBJ databases">
        <authorList>
            <person name="Chen Y."/>
            <person name="Shah S."/>
            <person name="Dougan E. K."/>
            <person name="Thang M."/>
            <person name="Chan C."/>
        </authorList>
    </citation>
    <scope>NUCLEOTIDE SEQUENCE [LARGE SCALE GENOMIC DNA]</scope>
</reference>
<sequence>MLAPVFASDCLFAFSFPGSMPTRVKADLSALDVRVGGASDMPGLHKLLSAAGRKLSFTHEHMQADLEAGFFFCLVAAACDELAGAIVYFTLWDVCRCLRLFYMEDFYVQQAWRRCGVGRALMGSLLDLARASHSVAVDFRMPVAACRAASNICTFFGAQYCTDLISIALDVDAMRCVANAEGSDACVTVRTMPSDRGGASQLIRELAAEEGQEEHCVDGPLPLAAEGAADCAGAPPRPDARFLVAAVPRDGDVQVRGGRPGGVRPVFFRRSRSLPQAARAGRAHGVEGPRDREAADGEAVCRGARAPRAQTSVGGPGGGSGDELLPEAGGTGRHSAEGNRGKLSSASMRQASRARPILAGGCVSESPPLLLASSPSCSLPS</sequence>
<dbReference type="InterPro" id="IPR016181">
    <property type="entry name" value="Acyl_CoA_acyltransferase"/>
</dbReference>